<evidence type="ECO:0000313" key="1">
    <source>
        <dbReference type="EMBL" id="MQL74950.1"/>
    </source>
</evidence>
<reference evidence="1" key="1">
    <citation type="submission" date="2017-07" db="EMBL/GenBank/DDBJ databases">
        <title>Taro Niue Genome Assembly and Annotation.</title>
        <authorList>
            <person name="Atibalentja N."/>
            <person name="Keating K."/>
            <person name="Fields C.J."/>
        </authorList>
    </citation>
    <scope>NUCLEOTIDE SEQUENCE</scope>
    <source>
        <strain evidence="1">Niue_2</strain>
        <tissue evidence="1">Leaf</tissue>
    </source>
</reference>
<name>A0A843TZD4_COLES</name>
<organism evidence="1 2">
    <name type="scientific">Colocasia esculenta</name>
    <name type="common">Wild taro</name>
    <name type="synonym">Arum esculentum</name>
    <dbReference type="NCBI Taxonomy" id="4460"/>
    <lineage>
        <taxon>Eukaryota</taxon>
        <taxon>Viridiplantae</taxon>
        <taxon>Streptophyta</taxon>
        <taxon>Embryophyta</taxon>
        <taxon>Tracheophyta</taxon>
        <taxon>Spermatophyta</taxon>
        <taxon>Magnoliopsida</taxon>
        <taxon>Liliopsida</taxon>
        <taxon>Araceae</taxon>
        <taxon>Aroideae</taxon>
        <taxon>Colocasieae</taxon>
        <taxon>Colocasia</taxon>
    </lineage>
</organism>
<dbReference type="AlphaFoldDB" id="A0A843TZD4"/>
<dbReference type="EMBL" id="NMUH01000228">
    <property type="protein sequence ID" value="MQL74950.1"/>
    <property type="molecule type" value="Genomic_DNA"/>
</dbReference>
<evidence type="ECO:0000313" key="2">
    <source>
        <dbReference type="Proteomes" id="UP000652761"/>
    </source>
</evidence>
<comment type="caution">
    <text evidence="1">The sequence shown here is derived from an EMBL/GenBank/DDBJ whole genome shotgun (WGS) entry which is preliminary data.</text>
</comment>
<sequence>MSEIFHKLRMDYGTYSVVTAPLRWILVSSETSDATPDVTTFHDLRLDYGTYPAVAAPEAQFENMKAWKPDFEICGCRGPV</sequence>
<gene>
    <name evidence="1" type="ORF">Taro_007316</name>
</gene>
<proteinExistence type="predicted"/>
<protein>
    <submittedName>
        <fullName evidence="1">Uncharacterized protein</fullName>
    </submittedName>
</protein>
<accession>A0A843TZD4</accession>
<keyword evidence="2" id="KW-1185">Reference proteome</keyword>
<dbReference type="Proteomes" id="UP000652761">
    <property type="component" value="Unassembled WGS sequence"/>
</dbReference>